<keyword evidence="8" id="KW-1185">Reference proteome</keyword>
<dbReference type="EMBL" id="FWEV01000135">
    <property type="protein sequence ID" value="SLM30325.1"/>
    <property type="molecule type" value="Genomic_DNA"/>
</dbReference>
<evidence type="ECO:0000256" key="5">
    <source>
        <dbReference type="ARBA" id="ARBA00023125"/>
    </source>
</evidence>
<dbReference type="GO" id="GO:0032259">
    <property type="term" value="P:methylation"/>
    <property type="evidence" value="ECO:0007669"/>
    <property type="project" value="UniProtKB-KW"/>
</dbReference>
<keyword evidence="1" id="KW-0489">Methyltransferase</keyword>
<keyword evidence="3" id="KW-0949">S-adenosyl-L-methionine</keyword>
<sequence length="354" mass="41278">MLNNRISFVKADSEQVLDVIIAKSNFTLYKTKEVATGIDVHQDFLNKKGATKLSNQIPIGAGIFNLSNEEKDNLDLTEKETELIKPFYSTNQLTRYFGNSINDTWVIYTDSSFKNPLTIKPYPNIKRHLDRFSNVITSDNKPYGLHRARNEYFFKGEKIISLRKCPQRPTFTFTDFDCYVSQTFFIIKTNRINQKYLTALFNSELIAFWLRNKGKMQGKAYQVDKGPILEIPIYKPDNHLQLLFSNVVDCILFAKETNLEKDTKNFESVIDCMVFNLYVPDHMKKRKIDILQFVEKDIEEVMQGKEFETLTDTQKEQVITELHNRWSDPDSEIVKRMNSFSEKSPEILKPIIEG</sequence>
<dbReference type="GO" id="GO:0003677">
    <property type="term" value="F:DNA binding"/>
    <property type="evidence" value="ECO:0007669"/>
    <property type="project" value="UniProtKB-KW"/>
</dbReference>
<evidence type="ECO:0000256" key="1">
    <source>
        <dbReference type="ARBA" id="ARBA00022603"/>
    </source>
</evidence>
<organism evidence="7 8">
    <name type="scientific">Desulfamplus magnetovallimortis</name>
    <dbReference type="NCBI Taxonomy" id="1246637"/>
    <lineage>
        <taxon>Bacteria</taxon>
        <taxon>Pseudomonadati</taxon>
        <taxon>Thermodesulfobacteriota</taxon>
        <taxon>Desulfobacteria</taxon>
        <taxon>Desulfobacterales</taxon>
        <taxon>Desulfobacteraceae</taxon>
        <taxon>Desulfamplus</taxon>
    </lineage>
</organism>
<dbReference type="SUPFAM" id="SSF116734">
    <property type="entry name" value="DNA methylase specificity domain"/>
    <property type="match status" value="1"/>
</dbReference>
<dbReference type="Proteomes" id="UP000191931">
    <property type="component" value="Unassembled WGS sequence"/>
</dbReference>
<evidence type="ECO:0000313" key="7">
    <source>
        <dbReference type="EMBL" id="SLM30325.1"/>
    </source>
</evidence>
<reference evidence="7 8" key="1">
    <citation type="submission" date="2017-03" db="EMBL/GenBank/DDBJ databases">
        <authorList>
            <person name="Afonso C.L."/>
            <person name="Miller P.J."/>
            <person name="Scott M.A."/>
            <person name="Spackman E."/>
            <person name="Goraichik I."/>
            <person name="Dimitrov K.M."/>
            <person name="Suarez D.L."/>
            <person name="Swayne D.E."/>
        </authorList>
    </citation>
    <scope>NUCLEOTIDE SEQUENCE [LARGE SCALE GENOMIC DNA]</scope>
    <source>
        <strain evidence="7">PRJEB14757</strain>
    </source>
</reference>
<dbReference type="PANTHER" id="PTHR33841">
    <property type="entry name" value="DNA METHYLTRANSFERASE YEEA-RELATED"/>
    <property type="match status" value="1"/>
</dbReference>
<dbReference type="RefSeq" id="WP_186441068.1">
    <property type="nucleotide sequence ID" value="NZ_LT828540.1"/>
</dbReference>
<dbReference type="InterPro" id="IPR050953">
    <property type="entry name" value="N4_N6_ade-DNA_methylase"/>
</dbReference>
<dbReference type="InterPro" id="IPR025931">
    <property type="entry name" value="TaqI_C"/>
</dbReference>
<evidence type="ECO:0000256" key="3">
    <source>
        <dbReference type="ARBA" id="ARBA00022691"/>
    </source>
</evidence>
<dbReference type="Pfam" id="PF12950">
    <property type="entry name" value="TaqI_C"/>
    <property type="match status" value="1"/>
</dbReference>
<feature type="domain" description="TaqI-like C-terminal specificity" evidence="6">
    <location>
        <begin position="146"/>
        <end position="233"/>
    </location>
</feature>
<keyword evidence="2" id="KW-0808">Transferase</keyword>
<evidence type="ECO:0000256" key="2">
    <source>
        <dbReference type="ARBA" id="ARBA00022679"/>
    </source>
</evidence>
<proteinExistence type="predicted"/>
<dbReference type="PANTHER" id="PTHR33841:SF5">
    <property type="entry name" value="DNA METHYLASE (MODIFICATION METHYLASE) (METHYLTRANSFERASE)-RELATED"/>
    <property type="match status" value="1"/>
</dbReference>
<evidence type="ECO:0000313" key="8">
    <source>
        <dbReference type="Proteomes" id="UP000191931"/>
    </source>
</evidence>
<keyword evidence="4" id="KW-0680">Restriction system</keyword>
<accession>A0A1W1HD75</accession>
<dbReference type="GO" id="GO:0008168">
    <property type="term" value="F:methyltransferase activity"/>
    <property type="evidence" value="ECO:0007669"/>
    <property type="project" value="UniProtKB-KW"/>
</dbReference>
<dbReference type="Gene3D" id="3.90.220.20">
    <property type="entry name" value="DNA methylase specificity domains"/>
    <property type="match status" value="1"/>
</dbReference>
<dbReference type="STRING" id="1246637.MTBBW1_220017"/>
<keyword evidence="5" id="KW-0238">DNA-binding</keyword>
<evidence type="ECO:0000256" key="4">
    <source>
        <dbReference type="ARBA" id="ARBA00022747"/>
    </source>
</evidence>
<name>A0A1W1HD75_9BACT</name>
<dbReference type="GO" id="GO:0009307">
    <property type="term" value="P:DNA restriction-modification system"/>
    <property type="evidence" value="ECO:0007669"/>
    <property type="project" value="UniProtKB-KW"/>
</dbReference>
<dbReference type="InterPro" id="IPR044946">
    <property type="entry name" value="Restrct_endonuc_typeI_TRD_sf"/>
</dbReference>
<gene>
    <name evidence="7" type="ORF">MTBBW1_220017</name>
</gene>
<protein>
    <recommendedName>
        <fullName evidence="6">TaqI-like C-terminal specificity domain-containing protein</fullName>
    </recommendedName>
</protein>
<dbReference type="AlphaFoldDB" id="A0A1W1HD75"/>
<evidence type="ECO:0000259" key="6">
    <source>
        <dbReference type="Pfam" id="PF12950"/>
    </source>
</evidence>